<evidence type="ECO:0000256" key="4">
    <source>
        <dbReference type="ARBA" id="ARBA00023288"/>
    </source>
</evidence>
<dbReference type="PROSITE" id="PS51257">
    <property type="entry name" value="PROKAR_LIPOPROTEIN"/>
    <property type="match status" value="1"/>
</dbReference>
<dbReference type="Gene3D" id="2.40.128.200">
    <property type="match status" value="1"/>
</dbReference>
<feature type="chain" id="PRO_5008379163" evidence="5">
    <location>
        <begin position="32"/>
        <end position="119"/>
    </location>
</feature>
<evidence type="ECO:0000313" key="8">
    <source>
        <dbReference type="Proteomes" id="UP000092544"/>
    </source>
</evidence>
<dbReference type="EMBL" id="FLOB01000009">
    <property type="protein sequence ID" value="SBS35129.1"/>
    <property type="molecule type" value="Genomic_DNA"/>
</dbReference>
<dbReference type="SUPFAM" id="SSF141488">
    <property type="entry name" value="YdhA-like"/>
    <property type="match status" value="1"/>
</dbReference>
<dbReference type="Proteomes" id="UP000092544">
    <property type="component" value="Unassembled WGS sequence"/>
</dbReference>
<dbReference type="AlphaFoldDB" id="A0A1A8TMY6"/>
<keyword evidence="4" id="KW-0449">Lipoprotein</keyword>
<feature type="domain" description="C-type lysozyme inhibitor" evidence="6">
    <location>
        <begin position="48"/>
        <end position="105"/>
    </location>
</feature>
<evidence type="ECO:0000256" key="2">
    <source>
        <dbReference type="ARBA" id="ARBA00023136"/>
    </source>
</evidence>
<keyword evidence="1 5" id="KW-0732">Signal</keyword>
<dbReference type="RefSeq" id="WP_175365313.1">
    <property type="nucleotide sequence ID" value="NZ_FLOB01000009.1"/>
</dbReference>
<reference evidence="7 8" key="1">
    <citation type="submission" date="2016-06" db="EMBL/GenBank/DDBJ databases">
        <authorList>
            <person name="Kjaerup R.B."/>
            <person name="Dalgaard T.S."/>
            <person name="Juul-Madsen H.R."/>
        </authorList>
    </citation>
    <scope>NUCLEOTIDE SEQUENCE [LARGE SCALE GENOMIC DNA]</scope>
    <source>
        <strain evidence="7 8">CECT 8886</strain>
    </source>
</reference>
<evidence type="ECO:0000256" key="3">
    <source>
        <dbReference type="ARBA" id="ARBA00023139"/>
    </source>
</evidence>
<gene>
    <name evidence="7" type="primary">mliC</name>
    <name evidence="7" type="ORF">MSP8886_03275</name>
</gene>
<keyword evidence="2" id="KW-0472">Membrane</keyword>
<evidence type="ECO:0000313" key="7">
    <source>
        <dbReference type="EMBL" id="SBS35129.1"/>
    </source>
</evidence>
<proteinExistence type="predicted"/>
<evidence type="ECO:0000256" key="1">
    <source>
        <dbReference type="ARBA" id="ARBA00022729"/>
    </source>
</evidence>
<protein>
    <submittedName>
        <fullName evidence="7">Membrane-bound lysozyme inhibitor of C-type lysozyme</fullName>
    </submittedName>
</protein>
<evidence type="ECO:0000259" key="6">
    <source>
        <dbReference type="Pfam" id="PF09864"/>
    </source>
</evidence>
<organism evidence="7 8">
    <name type="scientific">Marinomonas spartinae</name>
    <dbReference type="NCBI Taxonomy" id="1792290"/>
    <lineage>
        <taxon>Bacteria</taxon>
        <taxon>Pseudomonadati</taxon>
        <taxon>Pseudomonadota</taxon>
        <taxon>Gammaproteobacteria</taxon>
        <taxon>Oceanospirillales</taxon>
        <taxon>Oceanospirillaceae</taxon>
        <taxon>Marinomonas</taxon>
    </lineage>
</organism>
<sequence length="119" mass="13408">MRIKVLSIRNSMMVCLMLGLTACSTPQPEQASESEASQIDTQTNVVYYLCEGAPMKIQFHGEEALLNWNNKRYHLTQAISASGAYYLGEDVSFWSEKNKAAIEIDDIQEVKCQLVRVES</sequence>
<dbReference type="STRING" id="1792290.MSP8886_03275"/>
<dbReference type="InterPro" id="IPR018660">
    <property type="entry name" value="MliC"/>
</dbReference>
<keyword evidence="3" id="KW-0564">Palmitate</keyword>
<name>A0A1A8TMY6_9GAMM</name>
<dbReference type="InterPro" id="IPR036328">
    <property type="entry name" value="MliC_sf"/>
</dbReference>
<dbReference type="Pfam" id="PF09864">
    <property type="entry name" value="MliC"/>
    <property type="match status" value="1"/>
</dbReference>
<accession>A0A1A8TMY6</accession>
<feature type="signal peptide" evidence="5">
    <location>
        <begin position="1"/>
        <end position="31"/>
    </location>
</feature>
<evidence type="ECO:0000256" key="5">
    <source>
        <dbReference type="SAM" id="SignalP"/>
    </source>
</evidence>
<keyword evidence="8" id="KW-1185">Reference proteome</keyword>